<name>A0A336N358_AGGAP</name>
<evidence type="ECO:0000256" key="1">
    <source>
        <dbReference type="SAM" id="SignalP"/>
    </source>
</evidence>
<keyword evidence="1" id="KW-0732">Signal</keyword>
<dbReference type="AlphaFoldDB" id="A0A336N358"/>
<organism evidence="2 3">
    <name type="scientific">Aggregatibacter aphrophilus</name>
    <name type="common">Haemophilus aphrophilus</name>
    <dbReference type="NCBI Taxonomy" id="732"/>
    <lineage>
        <taxon>Bacteria</taxon>
        <taxon>Pseudomonadati</taxon>
        <taxon>Pseudomonadota</taxon>
        <taxon>Gammaproteobacteria</taxon>
        <taxon>Pasteurellales</taxon>
        <taxon>Pasteurellaceae</taxon>
        <taxon>Aggregatibacter</taxon>
    </lineage>
</organism>
<evidence type="ECO:0008006" key="4">
    <source>
        <dbReference type="Google" id="ProtNLM"/>
    </source>
</evidence>
<reference evidence="2 3" key="1">
    <citation type="submission" date="2018-06" db="EMBL/GenBank/DDBJ databases">
        <authorList>
            <consortium name="Pathogen Informatics"/>
            <person name="Doyle S."/>
        </authorList>
    </citation>
    <scope>NUCLEOTIDE SEQUENCE [LARGE SCALE GENOMIC DNA]</scope>
    <source>
        <strain evidence="2 3">NCTC5908</strain>
    </source>
</reference>
<evidence type="ECO:0000313" key="2">
    <source>
        <dbReference type="EMBL" id="SSY93140.1"/>
    </source>
</evidence>
<proteinExistence type="predicted"/>
<protein>
    <recommendedName>
        <fullName evidence="4">Nickel uptake substrate-specific transmembrane region</fullName>
    </recommendedName>
</protein>
<dbReference type="EMBL" id="UFSP01000001">
    <property type="protein sequence ID" value="SSY93140.1"/>
    <property type="molecule type" value="Genomic_DNA"/>
</dbReference>
<feature type="signal peptide" evidence="1">
    <location>
        <begin position="1"/>
        <end position="23"/>
    </location>
</feature>
<dbReference type="Proteomes" id="UP000253728">
    <property type="component" value="Unassembled WGS sequence"/>
</dbReference>
<feature type="chain" id="PRO_5016342260" description="Nickel uptake substrate-specific transmembrane region" evidence="1">
    <location>
        <begin position="24"/>
        <end position="79"/>
    </location>
</feature>
<dbReference type="STRING" id="732.ADJ80_09805"/>
<evidence type="ECO:0000313" key="3">
    <source>
        <dbReference type="Proteomes" id="UP000253728"/>
    </source>
</evidence>
<accession>A0A336N358</accession>
<gene>
    <name evidence="2" type="ORF">NCTC5908_00215</name>
</gene>
<sequence>MKKTLRILTALFPLLLSAPHALAHALYVFAQYDGQAVTGKSYYSDMTPAAETYVEVVRHGENQPLLTGKTDNNGYFTFR</sequence>